<protein>
    <recommendedName>
        <fullName evidence="3">Rhamnosyl transferase</fullName>
    </recommendedName>
</protein>
<accession>A0A1X7A8L4</accession>
<reference evidence="1 2" key="1">
    <citation type="submission" date="2017-03" db="EMBL/GenBank/DDBJ databases">
        <authorList>
            <person name="Afonso C.L."/>
            <person name="Miller P.J."/>
            <person name="Scott M.A."/>
            <person name="Spackman E."/>
            <person name="Goraichik I."/>
            <person name="Dimitrov K.M."/>
            <person name="Suarez D.L."/>
            <person name="Swayne D.E."/>
        </authorList>
    </citation>
    <scope>NUCLEOTIDE SEQUENCE [LARGE SCALE GENOMIC DNA]</scope>
    <source>
        <strain evidence="1 2">CECT 8625</strain>
    </source>
</reference>
<dbReference type="OrthoDB" id="9771846at2"/>
<dbReference type="EMBL" id="FWFK01000008">
    <property type="protein sequence ID" value="SLN72841.1"/>
    <property type="molecule type" value="Genomic_DNA"/>
</dbReference>
<dbReference type="RefSeq" id="WP_085793533.1">
    <property type="nucleotide sequence ID" value="NZ_FWFK01000008.1"/>
</dbReference>
<dbReference type="InterPro" id="IPR029044">
    <property type="entry name" value="Nucleotide-diphossugar_trans"/>
</dbReference>
<dbReference type="Proteomes" id="UP000193570">
    <property type="component" value="Unassembled WGS sequence"/>
</dbReference>
<sequence length="269" mass="29786">MQVIALCRFSYPAEGGFQVEHDSLAERVAYLNAPARLEERFRLFETICLPALRAQTDPDFSFVVLTGDSLPRHARDRLKALLADLPQARIVTRPPGPHRRVCREVLNAARDDPGAPCLQIRHDDDDAVAVDFVAQLRQAATDCAGLLARHPRVAFDWQAGFVARPGPEGLAAEETFHPYWGVAQALYVAGGTRQGIMNFGHHKVARFMPTVTFSDAPMFVRGHNAHNDSRQKPHVAPVTLPLLDAEGEALFRARFAIDADHVRRVFSAA</sequence>
<evidence type="ECO:0000313" key="1">
    <source>
        <dbReference type="EMBL" id="SLN72841.1"/>
    </source>
</evidence>
<evidence type="ECO:0000313" key="2">
    <source>
        <dbReference type="Proteomes" id="UP000193570"/>
    </source>
</evidence>
<dbReference type="Pfam" id="PF11316">
    <property type="entry name" value="Rhamno_transf"/>
    <property type="match status" value="1"/>
</dbReference>
<keyword evidence="2" id="KW-1185">Reference proteome</keyword>
<dbReference type="InterPro" id="IPR021466">
    <property type="entry name" value="Put_rhamnosyl_transferase"/>
</dbReference>
<gene>
    <name evidence="1" type="ORF">ROJ8625_03887</name>
</gene>
<dbReference type="AlphaFoldDB" id="A0A1X7A8L4"/>
<proteinExistence type="predicted"/>
<name>A0A1X7A8L4_9RHOB</name>
<dbReference type="SUPFAM" id="SSF53448">
    <property type="entry name" value="Nucleotide-diphospho-sugar transferases"/>
    <property type="match status" value="1"/>
</dbReference>
<evidence type="ECO:0008006" key="3">
    <source>
        <dbReference type="Google" id="ProtNLM"/>
    </source>
</evidence>
<organism evidence="1 2">
    <name type="scientific">Roseivivax jejudonensis</name>
    <dbReference type="NCBI Taxonomy" id="1529041"/>
    <lineage>
        <taxon>Bacteria</taxon>
        <taxon>Pseudomonadati</taxon>
        <taxon>Pseudomonadota</taxon>
        <taxon>Alphaproteobacteria</taxon>
        <taxon>Rhodobacterales</taxon>
        <taxon>Roseobacteraceae</taxon>
        <taxon>Roseivivax</taxon>
    </lineage>
</organism>